<sequence length="79" mass="8559">MQVLGISLGLVALAASQAAAQPSTNTSDLYSDYNYCQGITPIAFKTYKPMKGATLNKVQVMMRHGDRTPSYFLPGDKTN</sequence>
<protein>
    <recommendedName>
        <fullName evidence="4">Phosphoglycerate mutase-like protein</fullName>
    </recommendedName>
</protein>
<evidence type="ECO:0000313" key="2">
    <source>
        <dbReference type="EMBL" id="OAQ34044.1"/>
    </source>
</evidence>
<name>A0A197KCC1_9FUNG</name>
<dbReference type="EMBL" id="KV442019">
    <property type="protein sequence ID" value="OAQ34044.1"/>
    <property type="molecule type" value="Genomic_DNA"/>
</dbReference>
<feature type="chain" id="PRO_5008276772" description="Phosphoglycerate mutase-like protein" evidence="1">
    <location>
        <begin position="21"/>
        <end position="79"/>
    </location>
</feature>
<organism evidence="2 3">
    <name type="scientific">Linnemannia elongata AG-77</name>
    <dbReference type="NCBI Taxonomy" id="1314771"/>
    <lineage>
        <taxon>Eukaryota</taxon>
        <taxon>Fungi</taxon>
        <taxon>Fungi incertae sedis</taxon>
        <taxon>Mucoromycota</taxon>
        <taxon>Mortierellomycotina</taxon>
        <taxon>Mortierellomycetes</taxon>
        <taxon>Mortierellales</taxon>
        <taxon>Mortierellaceae</taxon>
        <taxon>Linnemannia</taxon>
    </lineage>
</organism>
<gene>
    <name evidence="2" type="ORF">K457DRAFT_15236</name>
</gene>
<keyword evidence="1" id="KW-0732">Signal</keyword>
<dbReference type="SUPFAM" id="SSF53254">
    <property type="entry name" value="Phosphoglycerate mutase-like"/>
    <property type="match status" value="1"/>
</dbReference>
<dbReference type="InterPro" id="IPR029033">
    <property type="entry name" value="His_PPase_superfam"/>
</dbReference>
<evidence type="ECO:0000313" key="3">
    <source>
        <dbReference type="Proteomes" id="UP000078512"/>
    </source>
</evidence>
<dbReference type="Proteomes" id="UP000078512">
    <property type="component" value="Unassembled WGS sequence"/>
</dbReference>
<evidence type="ECO:0008006" key="4">
    <source>
        <dbReference type="Google" id="ProtNLM"/>
    </source>
</evidence>
<accession>A0A197KCC1</accession>
<dbReference type="AlphaFoldDB" id="A0A197KCC1"/>
<reference evidence="2 3" key="1">
    <citation type="submission" date="2016-05" db="EMBL/GenBank/DDBJ databases">
        <title>Genome sequencing reveals origins of a unique bacterial endosymbiosis in the earliest lineages of terrestrial Fungi.</title>
        <authorList>
            <consortium name="DOE Joint Genome Institute"/>
            <person name="Uehling J."/>
            <person name="Gryganskyi A."/>
            <person name="Hameed K."/>
            <person name="Tschaplinski T."/>
            <person name="Misztal P."/>
            <person name="Wu S."/>
            <person name="Desiro A."/>
            <person name="Vande Pol N."/>
            <person name="Du Z.-Y."/>
            <person name="Zienkiewicz A."/>
            <person name="Zienkiewicz K."/>
            <person name="Morin E."/>
            <person name="Tisserant E."/>
            <person name="Splivallo R."/>
            <person name="Hainaut M."/>
            <person name="Henrissat B."/>
            <person name="Ohm R."/>
            <person name="Kuo A."/>
            <person name="Yan J."/>
            <person name="Lipzen A."/>
            <person name="Nolan M."/>
            <person name="Labutti K."/>
            <person name="Barry K."/>
            <person name="Goldstein A."/>
            <person name="Labbe J."/>
            <person name="Schadt C."/>
            <person name="Tuskan G."/>
            <person name="Grigoriev I."/>
            <person name="Martin F."/>
            <person name="Vilgalys R."/>
            <person name="Bonito G."/>
        </authorList>
    </citation>
    <scope>NUCLEOTIDE SEQUENCE [LARGE SCALE GENOMIC DNA]</scope>
    <source>
        <strain evidence="2 3">AG-77</strain>
    </source>
</reference>
<dbReference type="PROSITE" id="PS00616">
    <property type="entry name" value="HIS_ACID_PHOSPHAT_1"/>
    <property type="match status" value="1"/>
</dbReference>
<feature type="signal peptide" evidence="1">
    <location>
        <begin position="1"/>
        <end position="20"/>
    </location>
</feature>
<keyword evidence="3" id="KW-1185">Reference proteome</keyword>
<proteinExistence type="predicted"/>
<dbReference type="InterPro" id="IPR033379">
    <property type="entry name" value="Acid_Pase_AS"/>
</dbReference>
<evidence type="ECO:0000256" key="1">
    <source>
        <dbReference type="SAM" id="SignalP"/>
    </source>
</evidence>
<dbReference type="OrthoDB" id="10257284at2759"/>